<dbReference type="Pfam" id="PF13240">
    <property type="entry name" value="Zn_Ribbon_1"/>
    <property type="match status" value="1"/>
</dbReference>
<keyword evidence="2" id="KW-0812">Transmembrane</keyword>
<evidence type="ECO:0000256" key="1">
    <source>
        <dbReference type="SAM" id="MobiDB-lite"/>
    </source>
</evidence>
<comment type="caution">
    <text evidence="4">The sequence shown here is derived from an EMBL/GenBank/DDBJ whole genome shotgun (WGS) entry which is preliminary data.</text>
</comment>
<feature type="compositionally biased region" description="Acidic residues" evidence="1">
    <location>
        <begin position="351"/>
        <end position="360"/>
    </location>
</feature>
<organism evidence="4 5">
    <name type="scientific">Levilactobacillus spicheri</name>
    <dbReference type="NCBI Taxonomy" id="216463"/>
    <lineage>
        <taxon>Bacteria</taxon>
        <taxon>Bacillati</taxon>
        <taxon>Bacillota</taxon>
        <taxon>Bacilli</taxon>
        <taxon>Lactobacillales</taxon>
        <taxon>Lactobacillaceae</taxon>
        <taxon>Levilactobacillus</taxon>
    </lineage>
</organism>
<feature type="region of interest" description="Disordered" evidence="1">
    <location>
        <begin position="228"/>
        <end position="279"/>
    </location>
</feature>
<dbReference type="InterPro" id="IPR008523">
    <property type="entry name" value="DUF805"/>
</dbReference>
<keyword evidence="2" id="KW-0472">Membrane</keyword>
<evidence type="ECO:0000259" key="3">
    <source>
        <dbReference type="Pfam" id="PF13240"/>
    </source>
</evidence>
<dbReference type="InterPro" id="IPR026870">
    <property type="entry name" value="Zinc_ribbon_dom"/>
</dbReference>
<proteinExistence type="predicted"/>
<feature type="region of interest" description="Disordered" evidence="1">
    <location>
        <begin position="337"/>
        <end position="362"/>
    </location>
</feature>
<protein>
    <submittedName>
        <fullName evidence="4">Membrane protein</fullName>
    </submittedName>
</protein>
<feature type="transmembrane region" description="Helical" evidence="2">
    <location>
        <begin position="152"/>
        <end position="171"/>
    </location>
</feature>
<dbReference type="Proteomes" id="UP000033491">
    <property type="component" value="Unassembled WGS sequence"/>
</dbReference>
<feature type="compositionally biased region" description="Acidic residues" evidence="1">
    <location>
        <begin position="237"/>
        <end position="258"/>
    </location>
</feature>
<feature type="transmembrane region" description="Helical" evidence="2">
    <location>
        <begin position="77"/>
        <end position="97"/>
    </location>
</feature>
<dbReference type="Pfam" id="PF05656">
    <property type="entry name" value="DUF805"/>
    <property type="match status" value="1"/>
</dbReference>
<dbReference type="OrthoDB" id="2322628at2"/>
<evidence type="ECO:0000256" key="2">
    <source>
        <dbReference type="SAM" id="Phobius"/>
    </source>
</evidence>
<evidence type="ECO:0000313" key="5">
    <source>
        <dbReference type="Proteomes" id="UP000033491"/>
    </source>
</evidence>
<feature type="domain" description="Zinc-ribbon" evidence="3">
    <location>
        <begin position="7"/>
        <end position="28"/>
    </location>
</feature>
<sequence length="418" mass="46944">MSQASKYCINCGREIPTAATFCPFCGASQSATESSQPIQPATNDSATDSHPHFNMWSAFRLGVSQVFTWHQRIARPAFWWLYLDLVIISLILSTISANTIFRAPAFWFDPSFFSWSSFIWLLIYSACLSFTSVMQITATVRRLHDTNRSAHNLWWLLLPIAGPIVLIVFLAQKSQPAGSRFDRPAKNSKSWIHKWWTWCILVLLTILYVFSYNYTGYVTATTTSQASEFQSTVPDDTASDTTDDTSEDDDSDEDDSSSDDSVMIGDSKIDVSDSQTYDTDYSDSNWAGSTFSIDEITVYETDGTYTQGSGSDKEEFQGVIKIHMNIQAGRDITAYPTQSKLSTNDGQQVDVDSDSDDFDGDLNSGTESDGYLYYVIPNLSDVSDITQIRLKWDAYYDTDDIDDDNDYKTFDATINLNS</sequence>
<dbReference type="STRING" id="216463.VC81_06775"/>
<feature type="transmembrane region" description="Helical" evidence="2">
    <location>
        <begin position="191"/>
        <end position="210"/>
    </location>
</feature>
<dbReference type="PATRIC" id="fig|216463.3.peg.457"/>
<name>A0A0F3RS28_9LACO</name>
<keyword evidence="2" id="KW-1133">Transmembrane helix</keyword>
<feature type="transmembrane region" description="Helical" evidence="2">
    <location>
        <begin position="117"/>
        <end position="140"/>
    </location>
</feature>
<dbReference type="EMBL" id="JZCR01000015">
    <property type="protein sequence ID" value="KJW12781.1"/>
    <property type="molecule type" value="Genomic_DNA"/>
</dbReference>
<reference evidence="4 5" key="1">
    <citation type="submission" date="2015-03" db="EMBL/GenBank/DDBJ databases">
        <authorList>
            <person name="Zheng J."/>
            <person name="Ganezle M."/>
        </authorList>
    </citation>
    <scope>NUCLEOTIDE SEQUENCE [LARGE SCALE GENOMIC DNA]</scope>
    <source>
        <strain evidence="4 5">LP38</strain>
    </source>
</reference>
<gene>
    <name evidence="4" type="ORF">VC81_06775</name>
</gene>
<accession>A0A0F3RS28</accession>
<dbReference type="PANTHER" id="PTHR34980:SF2">
    <property type="entry name" value="INNER MEMBRANE PROTEIN YHAH-RELATED"/>
    <property type="match status" value="1"/>
</dbReference>
<dbReference type="PANTHER" id="PTHR34980">
    <property type="entry name" value="INNER MEMBRANE PROTEIN-RELATED-RELATED"/>
    <property type="match status" value="1"/>
</dbReference>
<evidence type="ECO:0000313" key="4">
    <source>
        <dbReference type="EMBL" id="KJW12781.1"/>
    </source>
</evidence>
<dbReference type="GO" id="GO:0005886">
    <property type="term" value="C:plasma membrane"/>
    <property type="evidence" value="ECO:0007669"/>
    <property type="project" value="TreeGrafter"/>
</dbReference>
<dbReference type="AlphaFoldDB" id="A0A0F3RS28"/>
<dbReference type="RefSeq" id="WP_045807319.1">
    <property type="nucleotide sequence ID" value="NZ_JZCR01000015.1"/>
</dbReference>